<organism evidence="2 3">
    <name type="scientific">Polyporus arcularius HHB13444</name>
    <dbReference type="NCBI Taxonomy" id="1314778"/>
    <lineage>
        <taxon>Eukaryota</taxon>
        <taxon>Fungi</taxon>
        <taxon>Dikarya</taxon>
        <taxon>Basidiomycota</taxon>
        <taxon>Agaricomycotina</taxon>
        <taxon>Agaricomycetes</taxon>
        <taxon>Polyporales</taxon>
        <taxon>Polyporaceae</taxon>
        <taxon>Polyporus</taxon>
    </lineage>
</organism>
<evidence type="ECO:0000256" key="1">
    <source>
        <dbReference type="SAM" id="MobiDB-lite"/>
    </source>
</evidence>
<accession>A0A5C3PG14</accession>
<dbReference type="Proteomes" id="UP000308197">
    <property type="component" value="Unassembled WGS sequence"/>
</dbReference>
<feature type="compositionally biased region" description="Basic and acidic residues" evidence="1">
    <location>
        <begin position="436"/>
        <end position="451"/>
    </location>
</feature>
<dbReference type="EMBL" id="ML211123">
    <property type="protein sequence ID" value="TFK88182.1"/>
    <property type="molecule type" value="Genomic_DNA"/>
</dbReference>
<gene>
    <name evidence="2" type="ORF">K466DRAFT_598875</name>
</gene>
<dbReference type="STRING" id="1314778.A0A5C3PG14"/>
<proteinExistence type="predicted"/>
<dbReference type="InParanoid" id="A0A5C3PG14"/>
<protein>
    <submittedName>
        <fullName evidence="2">Uncharacterized protein</fullName>
    </submittedName>
</protein>
<evidence type="ECO:0000313" key="2">
    <source>
        <dbReference type="EMBL" id="TFK88182.1"/>
    </source>
</evidence>
<evidence type="ECO:0000313" key="3">
    <source>
        <dbReference type="Proteomes" id="UP000308197"/>
    </source>
</evidence>
<feature type="region of interest" description="Disordered" evidence="1">
    <location>
        <begin position="432"/>
        <end position="451"/>
    </location>
</feature>
<dbReference type="AlphaFoldDB" id="A0A5C3PG14"/>
<sequence length="451" mass="50089">MSPRPPLSCNRPPISSTEPRQPLGLGVAERPMLWKTAQTRLAPVSHIMCATGMIADPSLVIMPLAAELTVHPETTAEQSDGCAHKQRAPSPATLFEAISPVPDPTLLEHLIQEHFRASAPTSSIPKSLPYSGGWRISTLKRFLRHDEFPHFLLTSEVLLLFRRSDGDGSMTPPLRVAYLDMDTPLAGSGHHARPRRAHLRFEEVDSSGASKGWCRAKVIGKTARRPQEHKPQSYCKYEEDVRMLQHEATLYDAFPRALMEEVVPKFFGYYTPYQSSASAGPHVPDVKERRSHVEEANSRYTAPVDASRSSSAPVGLAKAPSKPRDTVPDSLSPVLLIEDCGDALDSPSITPRERLRAQAEQESLLIKLHGAGFTQGSCYARNFVAKRKSLLKDRPRCRIIDFGRGSSKQHVGVEEFERNCWDDMVTVTWDNGTRSLRKEDGMQETEPRGGT</sequence>
<feature type="region of interest" description="Disordered" evidence="1">
    <location>
        <begin position="275"/>
        <end position="328"/>
    </location>
</feature>
<feature type="compositionally biased region" description="Basic and acidic residues" evidence="1">
    <location>
        <begin position="284"/>
        <end position="297"/>
    </location>
</feature>
<keyword evidence="3" id="KW-1185">Reference proteome</keyword>
<name>A0A5C3PG14_9APHY</name>
<feature type="region of interest" description="Disordered" evidence="1">
    <location>
        <begin position="1"/>
        <end position="25"/>
    </location>
</feature>
<reference evidence="2 3" key="1">
    <citation type="journal article" date="2019" name="Nat. Ecol. Evol.">
        <title>Megaphylogeny resolves global patterns of mushroom evolution.</title>
        <authorList>
            <person name="Varga T."/>
            <person name="Krizsan K."/>
            <person name="Foldi C."/>
            <person name="Dima B."/>
            <person name="Sanchez-Garcia M."/>
            <person name="Sanchez-Ramirez S."/>
            <person name="Szollosi G.J."/>
            <person name="Szarkandi J.G."/>
            <person name="Papp V."/>
            <person name="Albert L."/>
            <person name="Andreopoulos W."/>
            <person name="Angelini C."/>
            <person name="Antonin V."/>
            <person name="Barry K.W."/>
            <person name="Bougher N.L."/>
            <person name="Buchanan P."/>
            <person name="Buyck B."/>
            <person name="Bense V."/>
            <person name="Catcheside P."/>
            <person name="Chovatia M."/>
            <person name="Cooper J."/>
            <person name="Damon W."/>
            <person name="Desjardin D."/>
            <person name="Finy P."/>
            <person name="Geml J."/>
            <person name="Haridas S."/>
            <person name="Hughes K."/>
            <person name="Justo A."/>
            <person name="Karasinski D."/>
            <person name="Kautmanova I."/>
            <person name="Kiss B."/>
            <person name="Kocsube S."/>
            <person name="Kotiranta H."/>
            <person name="LaButti K.M."/>
            <person name="Lechner B.E."/>
            <person name="Liimatainen K."/>
            <person name="Lipzen A."/>
            <person name="Lukacs Z."/>
            <person name="Mihaltcheva S."/>
            <person name="Morgado L.N."/>
            <person name="Niskanen T."/>
            <person name="Noordeloos M.E."/>
            <person name="Ohm R.A."/>
            <person name="Ortiz-Santana B."/>
            <person name="Ovrebo C."/>
            <person name="Racz N."/>
            <person name="Riley R."/>
            <person name="Savchenko A."/>
            <person name="Shiryaev A."/>
            <person name="Soop K."/>
            <person name="Spirin V."/>
            <person name="Szebenyi C."/>
            <person name="Tomsovsky M."/>
            <person name="Tulloss R.E."/>
            <person name="Uehling J."/>
            <person name="Grigoriev I.V."/>
            <person name="Vagvolgyi C."/>
            <person name="Papp T."/>
            <person name="Martin F.M."/>
            <person name="Miettinen O."/>
            <person name="Hibbett D.S."/>
            <person name="Nagy L.G."/>
        </authorList>
    </citation>
    <scope>NUCLEOTIDE SEQUENCE [LARGE SCALE GENOMIC DNA]</scope>
    <source>
        <strain evidence="2 3">HHB13444</strain>
    </source>
</reference>